<comment type="caution">
    <text evidence="2">The sequence shown here is derived from an EMBL/GenBank/DDBJ whole genome shotgun (WGS) entry which is preliminary data.</text>
</comment>
<gene>
    <name evidence="2" type="ORF">FRX31_005851</name>
</gene>
<dbReference type="EMBL" id="JABWDY010005299">
    <property type="protein sequence ID" value="KAF5204559.1"/>
    <property type="molecule type" value="Genomic_DNA"/>
</dbReference>
<keyword evidence="1" id="KW-0812">Transmembrane</keyword>
<evidence type="ECO:0000256" key="1">
    <source>
        <dbReference type="SAM" id="Phobius"/>
    </source>
</evidence>
<keyword evidence="1" id="KW-1133">Transmembrane helix</keyword>
<name>A0A7J6X4B3_THATH</name>
<evidence type="ECO:0000313" key="2">
    <source>
        <dbReference type="EMBL" id="KAF5204559.1"/>
    </source>
</evidence>
<protein>
    <submittedName>
        <fullName evidence="2">Uncharacterized protein</fullName>
    </submittedName>
</protein>
<sequence length="91" mass="10708">MWEDLTAVNGEVRHSLDSYSSAKALFVNWTQFKSMNLAFHIWTVLPFAMFWVIWHTRNEAVFNEGKVNCDKILHTVKAYPWSWMNISSRAV</sequence>
<dbReference type="Proteomes" id="UP000554482">
    <property type="component" value="Unassembled WGS sequence"/>
</dbReference>
<keyword evidence="1" id="KW-0472">Membrane</keyword>
<dbReference type="AlphaFoldDB" id="A0A7J6X4B3"/>
<evidence type="ECO:0000313" key="3">
    <source>
        <dbReference type="Proteomes" id="UP000554482"/>
    </source>
</evidence>
<reference evidence="2 3" key="1">
    <citation type="submission" date="2020-06" db="EMBL/GenBank/DDBJ databases">
        <title>Transcriptomic and genomic resources for Thalictrum thalictroides and T. hernandezii: Facilitating candidate gene discovery in an emerging model plant lineage.</title>
        <authorList>
            <person name="Arias T."/>
            <person name="Riano-Pachon D.M."/>
            <person name="Di Stilio V.S."/>
        </authorList>
    </citation>
    <scope>NUCLEOTIDE SEQUENCE [LARGE SCALE GENOMIC DNA]</scope>
    <source>
        <strain evidence="3">cv. WT478/WT964</strain>
        <tissue evidence="2">Leaves</tissue>
    </source>
</reference>
<keyword evidence="3" id="KW-1185">Reference proteome</keyword>
<proteinExistence type="predicted"/>
<feature type="transmembrane region" description="Helical" evidence="1">
    <location>
        <begin position="37"/>
        <end position="54"/>
    </location>
</feature>
<accession>A0A7J6X4B3</accession>
<organism evidence="2 3">
    <name type="scientific">Thalictrum thalictroides</name>
    <name type="common">Rue-anemone</name>
    <name type="synonym">Anemone thalictroides</name>
    <dbReference type="NCBI Taxonomy" id="46969"/>
    <lineage>
        <taxon>Eukaryota</taxon>
        <taxon>Viridiplantae</taxon>
        <taxon>Streptophyta</taxon>
        <taxon>Embryophyta</taxon>
        <taxon>Tracheophyta</taxon>
        <taxon>Spermatophyta</taxon>
        <taxon>Magnoliopsida</taxon>
        <taxon>Ranunculales</taxon>
        <taxon>Ranunculaceae</taxon>
        <taxon>Thalictroideae</taxon>
        <taxon>Thalictrum</taxon>
    </lineage>
</organism>